<dbReference type="PANTHER" id="PTHR10744:SF1">
    <property type="entry name" value="SMALL RIBOSOMAL SUBUNIT PROTEIN US17M"/>
    <property type="match status" value="1"/>
</dbReference>
<protein>
    <recommendedName>
        <fullName evidence="6">Small ribosomal subunit protein uS17</fullName>
    </recommendedName>
</protein>
<accession>A0A0H3DPP5</accession>
<dbReference type="RefSeq" id="WP_014574903.1">
    <property type="nucleotide sequence ID" value="NZ_CP010546.1"/>
</dbReference>
<sequence>MKRNQRKVLIGIVKSTKNAKTATVQVESRFKHPLYHKSVVRHKKYQAHNEGEVLAKDGDKVQIVETRPLSATKRFRIAKIIERVK</sequence>
<dbReference type="SUPFAM" id="SSF50249">
    <property type="entry name" value="Nucleic acid-binding proteins"/>
    <property type="match status" value="1"/>
</dbReference>
<dbReference type="InterPro" id="IPR019979">
    <property type="entry name" value="Ribosomal_uS17_CS"/>
</dbReference>
<comment type="subunit">
    <text evidence="6">Part of the 30S ribosomal subunit.</text>
</comment>
<keyword evidence="5 6" id="KW-0687">Ribonucleoprotein</keyword>
<dbReference type="KEGG" id="mpj:MPNE_0203"/>
<evidence type="ECO:0000256" key="5">
    <source>
        <dbReference type="ARBA" id="ARBA00023274"/>
    </source>
</evidence>
<evidence type="ECO:0000256" key="4">
    <source>
        <dbReference type="ARBA" id="ARBA00022980"/>
    </source>
</evidence>
<dbReference type="GO" id="GO:0003735">
    <property type="term" value="F:structural constituent of ribosome"/>
    <property type="evidence" value="ECO:0007669"/>
    <property type="project" value="UniProtKB-UniRule"/>
</dbReference>
<evidence type="ECO:0000256" key="3">
    <source>
        <dbReference type="ARBA" id="ARBA00022884"/>
    </source>
</evidence>
<dbReference type="GO" id="GO:0022627">
    <property type="term" value="C:cytosolic small ribosomal subunit"/>
    <property type="evidence" value="ECO:0007669"/>
    <property type="project" value="UniProtKB-UniRule"/>
</dbReference>
<evidence type="ECO:0000256" key="7">
    <source>
        <dbReference type="RuleBase" id="RU003872"/>
    </source>
</evidence>
<dbReference type="STRING" id="722438.F539_00990"/>
<reference evidence="8 9" key="1">
    <citation type="journal article" date="2010" name="Appl. Environ. Microbiol.">
        <title>Targeted chromosomal knockouts in Mycoplasma pneumoniae.</title>
        <authorList>
            <person name="Krishnakumar R."/>
            <person name="Assad-Garcia N."/>
            <person name="Benders G.A."/>
            <person name="Phan Q."/>
            <person name="Montague M.G."/>
            <person name="Glass J.I."/>
        </authorList>
    </citation>
    <scope>NUCLEOTIDE SEQUENCE [LARGE SCALE GENOMIC DNA]</scope>
    <source>
        <strain evidence="9">ATCC 15531 / DSM 22911 / NBRC 14401 / NCTC 10119 / FH</strain>
    </source>
</reference>
<evidence type="ECO:0000313" key="8">
    <source>
        <dbReference type="EMBL" id="ADK87159.1"/>
    </source>
</evidence>
<dbReference type="Proteomes" id="UP000007756">
    <property type="component" value="Chromosome"/>
</dbReference>
<evidence type="ECO:0000256" key="1">
    <source>
        <dbReference type="ARBA" id="ARBA00010254"/>
    </source>
</evidence>
<dbReference type="AlphaFoldDB" id="A0A0H3DPP5"/>
<organism evidence="8 9">
    <name type="scientific">Mycoplasmoides pneumoniae (strain ATCC 15531 / DSM 23978 / CIP 103766 / NBRC 14401 / NCTC 10119 / FH)</name>
    <name type="common">Mycoplasma pneumoniae</name>
    <dbReference type="NCBI Taxonomy" id="722438"/>
    <lineage>
        <taxon>Bacteria</taxon>
        <taxon>Bacillati</taxon>
        <taxon>Mycoplasmatota</taxon>
        <taxon>Mycoplasmoidales</taxon>
        <taxon>Mycoplasmoidaceae</taxon>
        <taxon>Mycoplasmoides</taxon>
    </lineage>
</organism>
<dbReference type="NCBIfam" id="TIGR03635">
    <property type="entry name" value="uS17_bact"/>
    <property type="match status" value="1"/>
</dbReference>
<evidence type="ECO:0000313" key="9">
    <source>
        <dbReference type="Proteomes" id="UP000007756"/>
    </source>
</evidence>
<dbReference type="PATRIC" id="fig|722438.3.peg.197"/>
<dbReference type="InterPro" id="IPR019984">
    <property type="entry name" value="Ribosomal_uS17_bact/chlr"/>
</dbReference>
<dbReference type="HOGENOM" id="CLU_073626_1_0_14"/>
<dbReference type="Gene3D" id="2.40.50.140">
    <property type="entry name" value="Nucleic acid-binding proteins"/>
    <property type="match status" value="1"/>
</dbReference>
<dbReference type="PROSITE" id="PS00056">
    <property type="entry name" value="RIBOSOMAL_S17"/>
    <property type="match status" value="1"/>
</dbReference>
<evidence type="ECO:0000256" key="6">
    <source>
        <dbReference type="HAMAP-Rule" id="MF_01345"/>
    </source>
</evidence>
<dbReference type="Pfam" id="PF00366">
    <property type="entry name" value="Ribosomal_S17"/>
    <property type="match status" value="1"/>
</dbReference>
<dbReference type="NCBIfam" id="NF004123">
    <property type="entry name" value="PRK05610.1"/>
    <property type="match status" value="1"/>
</dbReference>
<dbReference type="PANTHER" id="PTHR10744">
    <property type="entry name" value="40S RIBOSOMAL PROTEIN S11 FAMILY MEMBER"/>
    <property type="match status" value="1"/>
</dbReference>
<keyword evidence="3 6" id="KW-0694">RNA-binding</keyword>
<dbReference type="eggNOG" id="COG0186">
    <property type="taxonomic scope" value="Bacteria"/>
</dbReference>
<dbReference type="SMR" id="A0A0H3DPP5"/>
<dbReference type="GeneID" id="66609178"/>
<name>A0A0H3DPP5_MYCPB</name>
<proteinExistence type="inferred from homology"/>
<dbReference type="HAMAP" id="MF_01345_B">
    <property type="entry name" value="Ribosomal_uS17_B"/>
    <property type="match status" value="1"/>
</dbReference>
<keyword evidence="4 6" id="KW-0689">Ribosomal protein</keyword>
<evidence type="ECO:0000256" key="2">
    <source>
        <dbReference type="ARBA" id="ARBA00022730"/>
    </source>
</evidence>
<dbReference type="EMBL" id="CP002077">
    <property type="protein sequence ID" value="ADK87159.1"/>
    <property type="molecule type" value="Genomic_DNA"/>
</dbReference>
<dbReference type="PaxDb" id="722438-MPNE_0203"/>
<dbReference type="GO" id="GO:0019843">
    <property type="term" value="F:rRNA binding"/>
    <property type="evidence" value="ECO:0007669"/>
    <property type="project" value="UniProtKB-UniRule"/>
</dbReference>
<dbReference type="InterPro" id="IPR000266">
    <property type="entry name" value="Ribosomal_uS17"/>
</dbReference>
<dbReference type="PRINTS" id="PR00973">
    <property type="entry name" value="RIBOSOMALS17"/>
</dbReference>
<keyword evidence="2 6" id="KW-0699">rRNA-binding</keyword>
<comment type="function">
    <text evidence="6">One of the primary rRNA binding proteins, it binds specifically to the 5'-end of 16S ribosomal RNA.</text>
</comment>
<gene>
    <name evidence="6 8" type="primary">rpsQ</name>
    <name evidence="8" type="ordered locus">MPNE_0203</name>
</gene>
<dbReference type="CDD" id="cd00364">
    <property type="entry name" value="Ribosomal_uS17"/>
    <property type="match status" value="1"/>
</dbReference>
<dbReference type="GO" id="GO:0006412">
    <property type="term" value="P:translation"/>
    <property type="evidence" value="ECO:0007669"/>
    <property type="project" value="UniProtKB-UniRule"/>
</dbReference>
<dbReference type="InterPro" id="IPR012340">
    <property type="entry name" value="NA-bd_OB-fold"/>
</dbReference>
<comment type="similarity">
    <text evidence="1 6 7">Belongs to the universal ribosomal protein uS17 family.</text>
</comment>